<accession>A0A2I2EXX3</accession>
<evidence type="ECO:0000256" key="1">
    <source>
        <dbReference type="SAM" id="Phobius"/>
    </source>
</evidence>
<proteinExistence type="predicted"/>
<keyword evidence="1" id="KW-0812">Transmembrane</keyword>
<protein>
    <submittedName>
        <fullName evidence="2">Uncharacterized protein</fullName>
    </submittedName>
</protein>
<dbReference type="GeneID" id="36526669"/>
<evidence type="ECO:0000313" key="2">
    <source>
        <dbReference type="EMBL" id="PLB33222.1"/>
    </source>
</evidence>
<reference evidence="2 3" key="1">
    <citation type="submission" date="2017-12" db="EMBL/GenBank/DDBJ databases">
        <authorList>
            <consortium name="DOE Joint Genome Institute"/>
            <person name="Haridas S."/>
            <person name="Kjaerbolling I."/>
            <person name="Vesth T.C."/>
            <person name="Frisvad J.C."/>
            <person name="Nybo J.L."/>
            <person name="Theobald S."/>
            <person name="Kuo A."/>
            <person name="Bowyer P."/>
            <person name="Matsuda Y."/>
            <person name="Mondo S."/>
            <person name="Lyhne E.K."/>
            <person name="Kogle M.E."/>
            <person name="Clum A."/>
            <person name="Lipzen A."/>
            <person name="Salamov A."/>
            <person name="Ngan C.Y."/>
            <person name="Daum C."/>
            <person name="Chiniquy J."/>
            <person name="Barry K."/>
            <person name="LaButti K."/>
            <person name="Simmons B.A."/>
            <person name="Magnuson J.K."/>
            <person name="Mortensen U.H."/>
            <person name="Larsen T.O."/>
            <person name="Grigoriev I.V."/>
            <person name="Baker S.E."/>
            <person name="Andersen M.R."/>
            <person name="Nordberg H.P."/>
            <person name="Cantor M.N."/>
            <person name="Hua S.X."/>
        </authorList>
    </citation>
    <scope>NUCLEOTIDE SEQUENCE [LARGE SCALE GENOMIC DNA]</scope>
    <source>
        <strain evidence="2 3">CBS 102.13</strain>
    </source>
</reference>
<gene>
    <name evidence="2" type="ORF">BDW47DRAFT_6428</name>
</gene>
<dbReference type="AlphaFoldDB" id="A0A2I2EXX3"/>
<evidence type="ECO:0000313" key="3">
    <source>
        <dbReference type="Proteomes" id="UP000234585"/>
    </source>
</evidence>
<sequence>MSDPLAPASHCAHAVPFYDLSFHLFVTIVHLLYLFGFCRTRPPHGSNRAVVLSALSVACLCLASHRYPSTILSFFDGRRYIDERSSGPGQSCSTGTELYLSKGVEVELSSLFDHLRPLVIFSFLDLVLFVCHFLYLFAVLF</sequence>
<keyword evidence="3" id="KW-1185">Reference proteome</keyword>
<keyword evidence="1" id="KW-1133">Transmembrane helix</keyword>
<dbReference type="EMBL" id="KZ559218">
    <property type="protein sequence ID" value="PLB33222.1"/>
    <property type="molecule type" value="Genomic_DNA"/>
</dbReference>
<feature type="transmembrane region" description="Helical" evidence="1">
    <location>
        <begin position="20"/>
        <end position="37"/>
    </location>
</feature>
<keyword evidence="1" id="KW-0472">Membrane</keyword>
<dbReference type="Proteomes" id="UP000234585">
    <property type="component" value="Unassembled WGS sequence"/>
</dbReference>
<organism evidence="2 3">
    <name type="scientific">Aspergillus candidus</name>
    <dbReference type="NCBI Taxonomy" id="41067"/>
    <lineage>
        <taxon>Eukaryota</taxon>
        <taxon>Fungi</taxon>
        <taxon>Dikarya</taxon>
        <taxon>Ascomycota</taxon>
        <taxon>Pezizomycotina</taxon>
        <taxon>Eurotiomycetes</taxon>
        <taxon>Eurotiomycetidae</taxon>
        <taxon>Eurotiales</taxon>
        <taxon>Aspergillaceae</taxon>
        <taxon>Aspergillus</taxon>
        <taxon>Aspergillus subgen. Circumdati</taxon>
    </lineage>
</organism>
<name>A0A2I2EXX3_ASPCN</name>
<dbReference type="RefSeq" id="XP_024667234.1">
    <property type="nucleotide sequence ID" value="XM_024819509.1"/>
</dbReference>
<feature type="transmembrane region" description="Helical" evidence="1">
    <location>
        <begin position="49"/>
        <end position="67"/>
    </location>
</feature>
<feature type="transmembrane region" description="Helical" evidence="1">
    <location>
        <begin position="118"/>
        <end position="140"/>
    </location>
</feature>